<gene>
    <name evidence="1" type="ORF">EKE94_05155</name>
</gene>
<sequence>MALYVTAAGLASVLAPTLAGTRAALREGRTMLRRQRGFLGPDWAPLTTALAGEPDPAGPVTRMTALACQALDDLAAAAPDLPQEDVAIAVLLPEPRDGIDADMAQKLGDALVAEAAQRLGVRFVQPTLHLDAGCALAAALSARADEVEAGQTLLVLAVDSHAARDRLNALNNARRLFSKATPYGAIPGEGAVALVVTARPDGARARIEGLGIDVEEVGEFDLGDSDYAAITASCWDALPDDGRMVDVWVTDWNNSRYRAAELSYLRVRLGSVLAPGCAPAHQALDTGDIGAAGPAFAVALALGTPGLMLVTAGSPGSNLRAAIALTLFEV</sequence>
<organism evidence="1 2">
    <name type="scientific">Mesobaculum littorinae</name>
    <dbReference type="NCBI Taxonomy" id="2486419"/>
    <lineage>
        <taxon>Bacteria</taxon>
        <taxon>Pseudomonadati</taxon>
        <taxon>Pseudomonadota</taxon>
        <taxon>Alphaproteobacteria</taxon>
        <taxon>Rhodobacterales</taxon>
        <taxon>Roseobacteraceae</taxon>
        <taxon>Mesobaculum</taxon>
    </lineage>
</organism>
<evidence type="ECO:0000313" key="2">
    <source>
        <dbReference type="Proteomes" id="UP000285908"/>
    </source>
</evidence>
<dbReference type="Proteomes" id="UP000285908">
    <property type="component" value="Unassembled WGS sequence"/>
</dbReference>
<reference evidence="1 2" key="1">
    <citation type="submission" date="2018-11" db="EMBL/GenBank/DDBJ databases">
        <title>Mesobaculum littorinae gen. nov., sp. nov., isolated from Littorina scabra that represents a novel genus of the order Rhodobacteraceae.</title>
        <authorList>
            <person name="Li F."/>
        </authorList>
    </citation>
    <scope>NUCLEOTIDE SEQUENCE [LARGE SCALE GENOMIC DNA]</scope>
    <source>
        <strain evidence="1 2">M0103</strain>
    </source>
</reference>
<evidence type="ECO:0008006" key="3">
    <source>
        <dbReference type="Google" id="ProtNLM"/>
    </source>
</evidence>
<comment type="caution">
    <text evidence="1">The sequence shown here is derived from an EMBL/GenBank/DDBJ whole genome shotgun (WGS) entry which is preliminary data.</text>
</comment>
<name>A0A438AHX4_9RHOB</name>
<dbReference type="OrthoDB" id="3078238at2"/>
<evidence type="ECO:0000313" key="1">
    <source>
        <dbReference type="EMBL" id="RVV98319.1"/>
    </source>
</evidence>
<dbReference type="EMBL" id="RQXX01000002">
    <property type="protein sequence ID" value="RVV98319.1"/>
    <property type="molecule type" value="Genomic_DNA"/>
</dbReference>
<proteinExistence type="predicted"/>
<dbReference type="RefSeq" id="WP_127905552.1">
    <property type="nucleotide sequence ID" value="NZ_RQXX01000002.1"/>
</dbReference>
<protein>
    <recommendedName>
        <fullName evidence="3">3-oxoacyl-[acyl-carrier-protein] synthase-3</fullName>
    </recommendedName>
</protein>
<accession>A0A438AHX4</accession>
<keyword evidence="2" id="KW-1185">Reference proteome</keyword>
<dbReference type="AlphaFoldDB" id="A0A438AHX4"/>